<keyword evidence="5" id="KW-1185">Reference proteome</keyword>
<dbReference type="SUPFAM" id="SSF53850">
    <property type="entry name" value="Periplasmic binding protein-like II"/>
    <property type="match status" value="1"/>
</dbReference>
<dbReference type="STRING" id="530584.SAMN05421630_104334"/>
<dbReference type="AlphaFoldDB" id="A0A222VWC9"/>
<reference evidence="4 5" key="1">
    <citation type="submission" date="2016-10" db="EMBL/GenBank/DDBJ databases">
        <authorList>
            <person name="de Groot N.N."/>
        </authorList>
    </citation>
    <scope>NUCLEOTIDE SEQUENCE [LARGE SCALE GENOMIC DNA]</scope>
    <source>
        <strain evidence="4 5">CGMCC 4.5506</strain>
    </source>
</reference>
<name>A0A222VWC9_9PSEU</name>
<organism evidence="4 5">
    <name type="scientific">Prauserella marina</name>
    <dbReference type="NCBI Taxonomy" id="530584"/>
    <lineage>
        <taxon>Bacteria</taxon>
        <taxon>Bacillati</taxon>
        <taxon>Actinomycetota</taxon>
        <taxon>Actinomycetes</taxon>
        <taxon>Pseudonocardiales</taxon>
        <taxon>Pseudonocardiaceae</taxon>
        <taxon>Prauserella</taxon>
    </lineage>
</organism>
<dbReference type="PANTHER" id="PTHR30632">
    <property type="entry name" value="MOLYBDATE-BINDING PERIPLASMIC PROTEIN"/>
    <property type="match status" value="1"/>
</dbReference>
<evidence type="ECO:0000313" key="4">
    <source>
        <dbReference type="EMBL" id="SDC89640.1"/>
    </source>
</evidence>
<gene>
    <name evidence="4" type="ORF">SAMN05421630_104334</name>
</gene>
<dbReference type="GO" id="GO:0046872">
    <property type="term" value="F:metal ion binding"/>
    <property type="evidence" value="ECO:0007669"/>
    <property type="project" value="UniProtKB-KW"/>
</dbReference>
<protein>
    <submittedName>
        <fullName evidence="4">Molybdate transport system substrate-binding protein</fullName>
    </submittedName>
</protein>
<dbReference type="InterPro" id="IPR005950">
    <property type="entry name" value="ModA"/>
</dbReference>
<dbReference type="PANTHER" id="PTHR30632:SF0">
    <property type="entry name" value="SULFATE-BINDING PROTEIN"/>
    <property type="match status" value="1"/>
</dbReference>
<dbReference type="NCBIfam" id="TIGR01256">
    <property type="entry name" value="modA"/>
    <property type="match status" value="1"/>
</dbReference>
<evidence type="ECO:0000256" key="3">
    <source>
        <dbReference type="ARBA" id="ARBA00022729"/>
    </source>
</evidence>
<dbReference type="KEGG" id="pmad:BAY61_28020"/>
<accession>A0A222VWC9</accession>
<evidence type="ECO:0000313" key="5">
    <source>
        <dbReference type="Proteomes" id="UP000199494"/>
    </source>
</evidence>
<evidence type="ECO:0000256" key="1">
    <source>
        <dbReference type="ARBA" id="ARBA00009175"/>
    </source>
</evidence>
<dbReference type="EMBL" id="FMZE01000004">
    <property type="protein sequence ID" value="SDC89640.1"/>
    <property type="molecule type" value="Genomic_DNA"/>
</dbReference>
<keyword evidence="3" id="KW-0732">Signal</keyword>
<sequence>MRSRLAAVLGAVLVTSACGAASQGGQGDGTTLNVFAAASLTESFGVLEKRFEDDNPGVDVKLNLAGSSKLVQQIQEGAPADVFASADEKNMDKAVESGDVEGEPTVFATNTLTIAVPKGNPKGITSFADLAKEDLTVIVCAPQVPCGSATEKVEQAAGVALSPASEEQDVKAVLTKVEAGEADAGLVYVTDVNGRNVDHVDFPEADEAVNRYPIAVLAGSSESDLAARFTELVLGEAGRQELGKAGFGSP</sequence>
<dbReference type="PIRSF" id="PIRSF004846">
    <property type="entry name" value="ModA"/>
    <property type="match status" value="1"/>
</dbReference>
<proteinExistence type="inferred from homology"/>
<dbReference type="Pfam" id="PF13531">
    <property type="entry name" value="SBP_bac_11"/>
    <property type="match status" value="1"/>
</dbReference>
<dbReference type="OrthoDB" id="9785015at2"/>
<dbReference type="GO" id="GO:0015689">
    <property type="term" value="P:molybdate ion transport"/>
    <property type="evidence" value="ECO:0007669"/>
    <property type="project" value="InterPro"/>
</dbReference>
<dbReference type="RefSeq" id="WP_091803377.1">
    <property type="nucleotide sequence ID" value="NZ_CP016353.1"/>
</dbReference>
<dbReference type="InterPro" id="IPR050682">
    <property type="entry name" value="ModA/WtpA"/>
</dbReference>
<dbReference type="PROSITE" id="PS51257">
    <property type="entry name" value="PROKAR_LIPOPROTEIN"/>
    <property type="match status" value="1"/>
</dbReference>
<dbReference type="Gene3D" id="3.40.190.10">
    <property type="entry name" value="Periplasmic binding protein-like II"/>
    <property type="match status" value="2"/>
</dbReference>
<evidence type="ECO:0000256" key="2">
    <source>
        <dbReference type="ARBA" id="ARBA00022723"/>
    </source>
</evidence>
<dbReference type="Proteomes" id="UP000199494">
    <property type="component" value="Unassembled WGS sequence"/>
</dbReference>
<comment type="similarity">
    <text evidence="1">Belongs to the bacterial solute-binding protein ModA family.</text>
</comment>
<dbReference type="GO" id="GO:0030973">
    <property type="term" value="F:molybdate ion binding"/>
    <property type="evidence" value="ECO:0007669"/>
    <property type="project" value="TreeGrafter"/>
</dbReference>
<keyword evidence="2" id="KW-0479">Metal-binding</keyword>
<dbReference type="CDD" id="cd13538">
    <property type="entry name" value="PBP2_ModA_like_1"/>
    <property type="match status" value="1"/>
</dbReference>